<organism evidence="2 3">
    <name type="scientific">Propioniciclava tarda</name>
    <dbReference type="NCBI Taxonomy" id="433330"/>
    <lineage>
        <taxon>Bacteria</taxon>
        <taxon>Bacillati</taxon>
        <taxon>Actinomycetota</taxon>
        <taxon>Actinomycetes</taxon>
        <taxon>Propionibacteriales</taxon>
        <taxon>Propionibacteriaceae</taxon>
        <taxon>Propioniciclava</taxon>
    </lineage>
</organism>
<dbReference type="InterPro" id="IPR041581">
    <property type="entry name" value="Glyoxalase_6"/>
</dbReference>
<dbReference type="Gene3D" id="3.10.180.10">
    <property type="entry name" value="2,3-Dihydroxybiphenyl 1,2-Dioxygenase, domain 1"/>
    <property type="match status" value="1"/>
</dbReference>
<keyword evidence="3" id="KW-1185">Reference proteome</keyword>
<name>A0A4V2JT99_PROTD</name>
<dbReference type="SUPFAM" id="SSF54593">
    <property type="entry name" value="Glyoxalase/Bleomycin resistance protein/Dihydroxybiphenyl dioxygenase"/>
    <property type="match status" value="1"/>
</dbReference>
<dbReference type="PROSITE" id="PS51819">
    <property type="entry name" value="VOC"/>
    <property type="match status" value="1"/>
</dbReference>
<sequence length="130" mass="14556">MLHTVLDAHDIRALAEFYRQLLGLVYRPGDAPPFVGADDADWLVLTYPDGRRALAFQFDDHHVSPTWPKVGVPQQLHLDMTVPDRDALEAVRTRAVRLGATVLLDRTHDADEPLYVFADPAGHPFCIFVA</sequence>
<feature type="domain" description="VOC" evidence="1">
    <location>
        <begin position="1"/>
        <end position="130"/>
    </location>
</feature>
<gene>
    <name evidence="2" type="ORF">ET996_05465</name>
</gene>
<dbReference type="PANTHER" id="PTHR35908:SF1">
    <property type="entry name" value="CONSERVED PROTEIN"/>
    <property type="match status" value="1"/>
</dbReference>
<dbReference type="CDD" id="cd06587">
    <property type="entry name" value="VOC"/>
    <property type="match status" value="1"/>
</dbReference>
<accession>A0A4V2JT99</accession>
<evidence type="ECO:0000313" key="3">
    <source>
        <dbReference type="Proteomes" id="UP000291933"/>
    </source>
</evidence>
<evidence type="ECO:0000259" key="1">
    <source>
        <dbReference type="PROSITE" id="PS51819"/>
    </source>
</evidence>
<dbReference type="Proteomes" id="UP000291933">
    <property type="component" value="Unassembled WGS sequence"/>
</dbReference>
<proteinExistence type="predicted"/>
<comment type="caution">
    <text evidence="2">The sequence shown here is derived from an EMBL/GenBank/DDBJ whole genome shotgun (WGS) entry which is preliminary data.</text>
</comment>
<dbReference type="EMBL" id="SDMR01000005">
    <property type="protein sequence ID" value="TBT95411.1"/>
    <property type="molecule type" value="Genomic_DNA"/>
</dbReference>
<dbReference type="AlphaFoldDB" id="A0A4V2JT99"/>
<evidence type="ECO:0000313" key="2">
    <source>
        <dbReference type="EMBL" id="TBT95411.1"/>
    </source>
</evidence>
<reference evidence="2 3" key="1">
    <citation type="submission" date="2019-01" db="EMBL/GenBank/DDBJ databases">
        <title>Lactibacter flavus gen. nov., sp. nov., a novel bacterium of the family Propionibacteriaceae isolated from raw milk and dairy products.</title>
        <authorList>
            <person name="Huptas C."/>
            <person name="Wenning M."/>
            <person name="Breitenwieser F."/>
            <person name="Doll E."/>
            <person name="Von Neubeck M."/>
            <person name="Busse H.-J."/>
            <person name="Scherer S."/>
        </authorList>
    </citation>
    <scope>NUCLEOTIDE SEQUENCE [LARGE SCALE GENOMIC DNA]</scope>
    <source>
        <strain evidence="2 3">DSM 22130</strain>
    </source>
</reference>
<dbReference type="InterPro" id="IPR037523">
    <property type="entry name" value="VOC_core"/>
</dbReference>
<protein>
    <submittedName>
        <fullName evidence="2">VOC family protein</fullName>
    </submittedName>
</protein>
<dbReference type="InterPro" id="IPR029068">
    <property type="entry name" value="Glyas_Bleomycin-R_OHBP_Dase"/>
</dbReference>
<dbReference type="Pfam" id="PF18029">
    <property type="entry name" value="Glyoxalase_6"/>
    <property type="match status" value="1"/>
</dbReference>
<dbReference type="OrthoDB" id="1645442at2"/>
<dbReference type="PANTHER" id="PTHR35908">
    <property type="entry name" value="HYPOTHETICAL FUSION PROTEIN"/>
    <property type="match status" value="1"/>
</dbReference>